<dbReference type="InterPro" id="IPR014710">
    <property type="entry name" value="RmlC-like_jellyroll"/>
</dbReference>
<sequence>MNNISFILENELDKYLDMFESFCPPPLTVSKGNDLLKQCETSGWMYYLIDGIAKVYVTSSLGNERIIDLMKGGTLIGMDCINLDSRSVVSIHAVTDIHVLPFNNDILRKMIHKNADFAYDLVLYYGKVLRQVTYNSGVLGITDPLIRFANFLYLFIDTGSYKNAGGVEMTQEEIAAAINISRAQVTKMCRKFRQEGIIQTGSRRITILDWDKLRSYCRF</sequence>
<dbReference type="Pfam" id="PF00027">
    <property type="entry name" value="cNMP_binding"/>
    <property type="match status" value="1"/>
</dbReference>
<dbReference type="PROSITE" id="PS50042">
    <property type="entry name" value="CNMP_BINDING_3"/>
    <property type="match status" value="1"/>
</dbReference>
<gene>
    <name evidence="6" type="ORF">LKD70_03195</name>
</gene>
<feature type="domain" description="HTH crp-type" evidence="5">
    <location>
        <begin position="142"/>
        <end position="211"/>
    </location>
</feature>
<protein>
    <submittedName>
        <fullName evidence="6">Crp/Fnr family transcriptional regulator</fullName>
    </submittedName>
</protein>
<dbReference type="InterPro" id="IPR000595">
    <property type="entry name" value="cNMP-bd_dom"/>
</dbReference>
<dbReference type="SUPFAM" id="SSF46785">
    <property type="entry name" value="Winged helix' DNA-binding domain"/>
    <property type="match status" value="1"/>
</dbReference>
<evidence type="ECO:0000256" key="2">
    <source>
        <dbReference type="ARBA" id="ARBA00023125"/>
    </source>
</evidence>
<dbReference type="SUPFAM" id="SSF51206">
    <property type="entry name" value="cAMP-binding domain-like"/>
    <property type="match status" value="1"/>
</dbReference>
<feature type="domain" description="Cyclic nucleotide-binding" evidence="4">
    <location>
        <begin position="3"/>
        <end position="116"/>
    </location>
</feature>
<evidence type="ECO:0000313" key="6">
    <source>
        <dbReference type="EMBL" id="MCC2253452.1"/>
    </source>
</evidence>
<evidence type="ECO:0000256" key="3">
    <source>
        <dbReference type="ARBA" id="ARBA00023163"/>
    </source>
</evidence>
<proteinExistence type="predicted"/>
<dbReference type="RefSeq" id="WP_227706608.1">
    <property type="nucleotide sequence ID" value="NZ_JAJEQX010000004.1"/>
</dbReference>
<accession>A0ABS8FTS3</accession>
<keyword evidence="3" id="KW-0804">Transcription</keyword>
<dbReference type="Gene3D" id="2.60.120.10">
    <property type="entry name" value="Jelly Rolls"/>
    <property type="match status" value="1"/>
</dbReference>
<keyword evidence="2" id="KW-0238">DNA-binding</keyword>
<organism evidence="6 7">
    <name type="scientific">Ruminococcus turbiniformis</name>
    <dbReference type="NCBI Taxonomy" id="2881258"/>
    <lineage>
        <taxon>Bacteria</taxon>
        <taxon>Bacillati</taxon>
        <taxon>Bacillota</taxon>
        <taxon>Clostridia</taxon>
        <taxon>Eubacteriales</taxon>
        <taxon>Oscillospiraceae</taxon>
        <taxon>Ruminococcus</taxon>
    </lineage>
</organism>
<dbReference type="Gene3D" id="1.10.10.10">
    <property type="entry name" value="Winged helix-like DNA-binding domain superfamily/Winged helix DNA-binding domain"/>
    <property type="match status" value="1"/>
</dbReference>
<reference evidence="6 7" key="1">
    <citation type="submission" date="2021-10" db="EMBL/GenBank/DDBJ databases">
        <title>Anaerobic single-cell dispensing facilitates the cultivation of human gut bacteria.</title>
        <authorList>
            <person name="Afrizal A."/>
        </authorList>
    </citation>
    <scope>NUCLEOTIDE SEQUENCE [LARGE SCALE GENOMIC DNA]</scope>
    <source>
        <strain evidence="6 7">CLA-AA-H200</strain>
    </source>
</reference>
<name>A0ABS8FTS3_9FIRM</name>
<keyword evidence="1" id="KW-0805">Transcription regulation</keyword>
<keyword evidence="7" id="KW-1185">Reference proteome</keyword>
<dbReference type="SMART" id="SM00419">
    <property type="entry name" value="HTH_CRP"/>
    <property type="match status" value="1"/>
</dbReference>
<evidence type="ECO:0000313" key="7">
    <source>
        <dbReference type="Proteomes" id="UP001198151"/>
    </source>
</evidence>
<dbReference type="PROSITE" id="PS51063">
    <property type="entry name" value="HTH_CRP_2"/>
    <property type="match status" value="1"/>
</dbReference>
<comment type="caution">
    <text evidence="6">The sequence shown here is derived from an EMBL/GenBank/DDBJ whole genome shotgun (WGS) entry which is preliminary data.</text>
</comment>
<dbReference type="CDD" id="cd00038">
    <property type="entry name" value="CAP_ED"/>
    <property type="match status" value="1"/>
</dbReference>
<dbReference type="Proteomes" id="UP001198151">
    <property type="component" value="Unassembled WGS sequence"/>
</dbReference>
<dbReference type="Pfam" id="PF13545">
    <property type="entry name" value="HTH_Crp_2"/>
    <property type="match status" value="1"/>
</dbReference>
<evidence type="ECO:0000259" key="5">
    <source>
        <dbReference type="PROSITE" id="PS51063"/>
    </source>
</evidence>
<dbReference type="InterPro" id="IPR036388">
    <property type="entry name" value="WH-like_DNA-bd_sf"/>
</dbReference>
<dbReference type="InterPro" id="IPR018490">
    <property type="entry name" value="cNMP-bd_dom_sf"/>
</dbReference>
<evidence type="ECO:0000259" key="4">
    <source>
        <dbReference type="PROSITE" id="PS50042"/>
    </source>
</evidence>
<dbReference type="EMBL" id="JAJEQX010000004">
    <property type="protein sequence ID" value="MCC2253452.1"/>
    <property type="molecule type" value="Genomic_DNA"/>
</dbReference>
<evidence type="ECO:0000256" key="1">
    <source>
        <dbReference type="ARBA" id="ARBA00023015"/>
    </source>
</evidence>
<dbReference type="InterPro" id="IPR036390">
    <property type="entry name" value="WH_DNA-bd_sf"/>
</dbReference>
<dbReference type="InterPro" id="IPR012318">
    <property type="entry name" value="HTH_CRP"/>
</dbReference>